<feature type="signal peptide" evidence="3">
    <location>
        <begin position="1"/>
        <end position="19"/>
    </location>
</feature>
<dbReference type="InterPro" id="IPR008928">
    <property type="entry name" value="6-hairpin_glycosidase_sf"/>
</dbReference>
<protein>
    <recommendedName>
        <fullName evidence="8">Glycoside hydrolase family 88 protein</fullName>
    </recommendedName>
</protein>
<evidence type="ECO:0000313" key="4">
    <source>
        <dbReference type="EMBL" id="RMY15193.1"/>
    </source>
</evidence>
<dbReference type="AlphaFoldDB" id="A0A3M6ZJ13"/>
<dbReference type="GO" id="GO:0052757">
    <property type="term" value="F:chondroitin hydrolase activity"/>
    <property type="evidence" value="ECO:0007669"/>
    <property type="project" value="TreeGrafter"/>
</dbReference>
<dbReference type="InterPro" id="IPR012341">
    <property type="entry name" value="6hp_glycosidase-like_sf"/>
</dbReference>
<dbReference type="EMBL" id="QWIL01000693">
    <property type="protein sequence ID" value="RMY15193.1"/>
    <property type="molecule type" value="Genomic_DNA"/>
</dbReference>
<dbReference type="EMBL" id="QWIM01000718">
    <property type="protein sequence ID" value="RMY31603.1"/>
    <property type="molecule type" value="Genomic_DNA"/>
</dbReference>
<dbReference type="SUPFAM" id="SSF48208">
    <property type="entry name" value="Six-hairpin glycosidases"/>
    <property type="match status" value="1"/>
</dbReference>
<gene>
    <name evidence="5" type="ORF">D0866_07184</name>
    <name evidence="4" type="ORF">D0867_06902</name>
</gene>
<proteinExistence type="inferred from homology"/>
<comment type="similarity">
    <text evidence="2">Belongs to the glycosyl hydrolase 88 family.</text>
</comment>
<comment type="caution">
    <text evidence="4">The sequence shown here is derived from an EMBL/GenBank/DDBJ whole genome shotgun (WGS) entry which is preliminary data.</text>
</comment>
<evidence type="ECO:0008006" key="8">
    <source>
        <dbReference type="Google" id="ProtNLM"/>
    </source>
</evidence>
<name>A0A3M6ZJ13_HORWE</name>
<dbReference type="PANTHER" id="PTHR36845:SF1">
    <property type="entry name" value="HYDROLASE, PUTATIVE (AFU_ORTHOLOGUE AFUA_7G05090)-RELATED"/>
    <property type="match status" value="1"/>
</dbReference>
<sequence>MRKLALLLCLLRDLHISTADLGPVFGENVYARMWRTALTGPPAFWDRNGWPHYTEGAHNNTPQDYVLPGTYVNYPASGWTSGFFPDSLWQAYRRRVDLTDNVPLSSCEPSTEQWLSMAKAWTNPLQTNANLTNTHDLGFLAKPFESAMQIQQNDEYFPVLQNMSMNLAARFEPGAGVIRSWNCESFSSASCVSNDSVLVIIDNMMNLALLARSAYSYTKNSTLLNIARSHADKTMANHVRSDGSSFHVCDYSATSGDVYLCRTAQGLADNSTWARGQAWGIYGFAEFYSLTGELKYLETSKLMANWFIHHLPEDGLPFWDFNADCEPGVTPRDSSAATIAASGMILLQEQLEKLGHRYERRHQPRFDYRRVAMGLLEATVELALAGEITFADVTMRGAETYVDTSANTSASKGFESILMHGTSNNNPQADPPNYDTGLVYGDYYFIEAGNRLLMSGHAF</sequence>
<evidence type="ECO:0000313" key="7">
    <source>
        <dbReference type="Proteomes" id="UP000276864"/>
    </source>
</evidence>
<evidence type="ECO:0000313" key="6">
    <source>
        <dbReference type="Proteomes" id="UP000271337"/>
    </source>
</evidence>
<evidence type="ECO:0000256" key="2">
    <source>
        <dbReference type="ARBA" id="ARBA00038358"/>
    </source>
</evidence>
<dbReference type="Proteomes" id="UP000271337">
    <property type="component" value="Unassembled WGS sequence"/>
</dbReference>
<dbReference type="GO" id="GO:0000272">
    <property type="term" value="P:polysaccharide catabolic process"/>
    <property type="evidence" value="ECO:0007669"/>
    <property type="project" value="TreeGrafter"/>
</dbReference>
<dbReference type="PANTHER" id="PTHR36845">
    <property type="entry name" value="HYDROLASE, PUTATIVE (AFU_ORTHOLOGUE AFUA_7G05090)-RELATED"/>
    <property type="match status" value="1"/>
</dbReference>
<evidence type="ECO:0000313" key="5">
    <source>
        <dbReference type="EMBL" id="RMY31603.1"/>
    </source>
</evidence>
<organism evidence="4 6">
    <name type="scientific">Hortaea werneckii</name>
    <name type="common">Black yeast</name>
    <name type="synonym">Cladosporium werneckii</name>
    <dbReference type="NCBI Taxonomy" id="91943"/>
    <lineage>
        <taxon>Eukaryota</taxon>
        <taxon>Fungi</taxon>
        <taxon>Dikarya</taxon>
        <taxon>Ascomycota</taxon>
        <taxon>Pezizomycotina</taxon>
        <taxon>Dothideomycetes</taxon>
        <taxon>Dothideomycetidae</taxon>
        <taxon>Mycosphaerellales</taxon>
        <taxon>Teratosphaeriaceae</taxon>
        <taxon>Hortaea</taxon>
    </lineage>
</organism>
<keyword evidence="3" id="KW-0732">Signal</keyword>
<reference evidence="6 7" key="1">
    <citation type="journal article" date="2018" name="BMC Genomics">
        <title>Genomic evidence for intraspecific hybridization in a clonal and extremely halotolerant yeast.</title>
        <authorList>
            <person name="Gostincar C."/>
            <person name="Stajich J.E."/>
            <person name="Zupancic J."/>
            <person name="Zalar P."/>
            <person name="Gunde-Cimerman N."/>
        </authorList>
    </citation>
    <scope>NUCLEOTIDE SEQUENCE [LARGE SCALE GENOMIC DNA]</scope>
    <source>
        <strain evidence="5 7">EXF-6651</strain>
        <strain evidence="4 6">EXF-6669</strain>
    </source>
</reference>
<accession>A0A3M6ZJ13</accession>
<dbReference type="OrthoDB" id="2317065at2759"/>
<dbReference type="VEuPathDB" id="FungiDB:BTJ68_09925"/>
<feature type="chain" id="PRO_5044595497" description="Glycoside hydrolase family 88 protein" evidence="3">
    <location>
        <begin position="20"/>
        <end position="459"/>
    </location>
</feature>
<evidence type="ECO:0000256" key="3">
    <source>
        <dbReference type="SAM" id="SignalP"/>
    </source>
</evidence>
<dbReference type="Gene3D" id="1.50.10.10">
    <property type="match status" value="1"/>
</dbReference>
<dbReference type="Proteomes" id="UP000276864">
    <property type="component" value="Unassembled WGS sequence"/>
</dbReference>
<evidence type="ECO:0000256" key="1">
    <source>
        <dbReference type="ARBA" id="ARBA00022801"/>
    </source>
</evidence>
<keyword evidence="1" id="KW-0378">Hydrolase</keyword>
<dbReference type="InterPro" id="IPR052369">
    <property type="entry name" value="UG_Glycosaminoglycan_Hydrolase"/>
</dbReference>